<dbReference type="AlphaFoldDB" id="A0A8D8UYT1"/>
<name>A0A8D8UYT1_9HEMI</name>
<evidence type="ECO:0000313" key="1">
    <source>
        <dbReference type="EMBL" id="CAG6713641.1"/>
    </source>
</evidence>
<protein>
    <submittedName>
        <fullName evidence="1">Uncharacterized protein</fullName>
    </submittedName>
</protein>
<organism evidence="1">
    <name type="scientific">Cacopsylla melanoneura</name>
    <dbReference type="NCBI Taxonomy" id="428564"/>
    <lineage>
        <taxon>Eukaryota</taxon>
        <taxon>Metazoa</taxon>
        <taxon>Ecdysozoa</taxon>
        <taxon>Arthropoda</taxon>
        <taxon>Hexapoda</taxon>
        <taxon>Insecta</taxon>
        <taxon>Pterygota</taxon>
        <taxon>Neoptera</taxon>
        <taxon>Paraneoptera</taxon>
        <taxon>Hemiptera</taxon>
        <taxon>Sternorrhyncha</taxon>
        <taxon>Psylloidea</taxon>
        <taxon>Psyllidae</taxon>
        <taxon>Psyllinae</taxon>
        <taxon>Cacopsylla</taxon>
    </lineage>
</organism>
<dbReference type="SUPFAM" id="SSF48403">
    <property type="entry name" value="Ankyrin repeat"/>
    <property type="match status" value="1"/>
</dbReference>
<dbReference type="InterPro" id="IPR002110">
    <property type="entry name" value="Ankyrin_rpt"/>
</dbReference>
<dbReference type="InterPro" id="IPR036770">
    <property type="entry name" value="Ankyrin_rpt-contain_sf"/>
</dbReference>
<accession>A0A8D8UYT1</accession>
<reference evidence="1" key="1">
    <citation type="submission" date="2021-05" db="EMBL/GenBank/DDBJ databases">
        <authorList>
            <person name="Alioto T."/>
            <person name="Alioto T."/>
            <person name="Gomez Garrido J."/>
        </authorList>
    </citation>
    <scope>NUCLEOTIDE SEQUENCE</scope>
</reference>
<dbReference type="SMART" id="SM00248">
    <property type="entry name" value="ANK"/>
    <property type="match status" value="2"/>
</dbReference>
<sequence length="100" mass="11287">MNTEPYPPRCHITGYTPLCKGIWQKNVEIVVLLLSAGVKVTHSHNLLHYVILHQHMEMAPLLLRARSHITKTDDTLMLAARTGQVRVAEMLLKHGKLSSI</sequence>
<dbReference type="Pfam" id="PF00023">
    <property type="entry name" value="Ank"/>
    <property type="match status" value="1"/>
</dbReference>
<dbReference type="Gene3D" id="1.25.40.20">
    <property type="entry name" value="Ankyrin repeat-containing domain"/>
    <property type="match status" value="1"/>
</dbReference>
<proteinExistence type="predicted"/>
<dbReference type="EMBL" id="HBUF01350817">
    <property type="protein sequence ID" value="CAG6713641.1"/>
    <property type="molecule type" value="Transcribed_RNA"/>
</dbReference>